<keyword evidence="1" id="KW-1133">Transmembrane helix</keyword>
<evidence type="ECO:0000313" key="2">
    <source>
        <dbReference type="EMBL" id="CAG6751171.1"/>
    </source>
</evidence>
<keyword evidence="1" id="KW-0812">Transmembrane</keyword>
<protein>
    <submittedName>
        <fullName evidence="2">Uncharacterized protein</fullName>
    </submittedName>
</protein>
<accession>A0A8D8ZQR0</accession>
<reference evidence="2" key="1">
    <citation type="submission" date="2021-05" db="EMBL/GenBank/DDBJ databases">
        <authorList>
            <person name="Alioto T."/>
            <person name="Alioto T."/>
            <person name="Gomez Garrido J."/>
        </authorList>
    </citation>
    <scope>NUCLEOTIDE SEQUENCE</scope>
</reference>
<organism evidence="2">
    <name type="scientific">Cacopsylla melanoneura</name>
    <dbReference type="NCBI Taxonomy" id="428564"/>
    <lineage>
        <taxon>Eukaryota</taxon>
        <taxon>Metazoa</taxon>
        <taxon>Ecdysozoa</taxon>
        <taxon>Arthropoda</taxon>
        <taxon>Hexapoda</taxon>
        <taxon>Insecta</taxon>
        <taxon>Pterygota</taxon>
        <taxon>Neoptera</taxon>
        <taxon>Paraneoptera</taxon>
        <taxon>Hemiptera</taxon>
        <taxon>Sternorrhyncha</taxon>
        <taxon>Psylloidea</taxon>
        <taxon>Psyllidae</taxon>
        <taxon>Psyllinae</taxon>
        <taxon>Cacopsylla</taxon>
    </lineage>
</organism>
<feature type="transmembrane region" description="Helical" evidence="1">
    <location>
        <begin position="44"/>
        <end position="65"/>
    </location>
</feature>
<sequence>MMSWVCPHESLERLSDTRYHHGHKPAECSGNIGSHRYNPSPSGWISLQIVIVSYLFTIFGSLKIARPSESSEKTFKKPGPPSLCCRFKRRRSRTVHRRGLTAALVETVF</sequence>
<proteinExistence type="predicted"/>
<evidence type="ECO:0000256" key="1">
    <source>
        <dbReference type="SAM" id="Phobius"/>
    </source>
</evidence>
<keyword evidence="1" id="KW-0472">Membrane</keyword>
<name>A0A8D8ZQR0_9HEMI</name>
<dbReference type="EMBL" id="HBUF01529073">
    <property type="protein sequence ID" value="CAG6751171.1"/>
    <property type="molecule type" value="Transcribed_RNA"/>
</dbReference>
<dbReference type="AlphaFoldDB" id="A0A8D8ZQR0"/>